<dbReference type="EMBL" id="JBHLTQ010000003">
    <property type="protein sequence ID" value="MFC0604185.1"/>
    <property type="molecule type" value="Genomic_DNA"/>
</dbReference>
<reference evidence="2 3" key="1">
    <citation type="submission" date="2024-09" db="EMBL/GenBank/DDBJ databases">
        <authorList>
            <person name="Sun Q."/>
            <person name="Mori K."/>
        </authorList>
    </citation>
    <scope>NUCLEOTIDE SEQUENCE [LARGE SCALE GENOMIC DNA]</scope>
    <source>
        <strain evidence="2 3">NCAIM B.02481</strain>
    </source>
</reference>
<feature type="transmembrane region" description="Helical" evidence="1">
    <location>
        <begin position="89"/>
        <end position="109"/>
    </location>
</feature>
<feature type="transmembrane region" description="Helical" evidence="1">
    <location>
        <begin position="58"/>
        <end position="77"/>
    </location>
</feature>
<feature type="transmembrane region" description="Helical" evidence="1">
    <location>
        <begin position="202"/>
        <end position="221"/>
    </location>
</feature>
<accession>A0ABV6Q906</accession>
<proteinExistence type="predicted"/>
<protein>
    <recommendedName>
        <fullName evidence="4">Multidrug transporter</fullName>
    </recommendedName>
</protein>
<dbReference type="Proteomes" id="UP001589832">
    <property type="component" value="Unassembled WGS sequence"/>
</dbReference>
<keyword evidence="1" id="KW-1133">Transmembrane helix</keyword>
<comment type="caution">
    <text evidence="2">The sequence shown here is derived from an EMBL/GenBank/DDBJ whole genome shotgun (WGS) entry which is preliminary data.</text>
</comment>
<feature type="transmembrane region" description="Helical" evidence="1">
    <location>
        <begin position="129"/>
        <end position="149"/>
    </location>
</feature>
<name>A0ABV6Q906_9FLAO</name>
<feature type="transmembrane region" description="Helical" evidence="1">
    <location>
        <begin position="161"/>
        <end position="182"/>
    </location>
</feature>
<evidence type="ECO:0000313" key="3">
    <source>
        <dbReference type="Proteomes" id="UP001589832"/>
    </source>
</evidence>
<keyword evidence="1" id="KW-0812">Transmembrane</keyword>
<evidence type="ECO:0008006" key="4">
    <source>
        <dbReference type="Google" id="ProtNLM"/>
    </source>
</evidence>
<organism evidence="2 3">
    <name type="scientific">Winogradskyella pulchriflava</name>
    <dbReference type="NCBI Taxonomy" id="1110688"/>
    <lineage>
        <taxon>Bacteria</taxon>
        <taxon>Pseudomonadati</taxon>
        <taxon>Bacteroidota</taxon>
        <taxon>Flavobacteriia</taxon>
        <taxon>Flavobacteriales</taxon>
        <taxon>Flavobacteriaceae</taxon>
        <taxon>Winogradskyella</taxon>
    </lineage>
</organism>
<evidence type="ECO:0000256" key="1">
    <source>
        <dbReference type="SAM" id="Phobius"/>
    </source>
</evidence>
<evidence type="ECO:0000313" key="2">
    <source>
        <dbReference type="EMBL" id="MFC0604185.1"/>
    </source>
</evidence>
<feature type="transmembrane region" description="Helical" evidence="1">
    <location>
        <begin position="12"/>
        <end position="33"/>
    </location>
</feature>
<keyword evidence="1" id="KW-0472">Membrane</keyword>
<keyword evidence="3" id="KW-1185">Reference proteome</keyword>
<sequence length="240" mass="27538">MKFKLKKSKILRILFIIIGLLFVTNLIAVYVRFQTMGMENKVSRLIIKMFDFNLEANLPTYFSSLLLMCNGFLLAIIGGSYKKIGQKFWHWYGLAAIFIFLAFDEMIQIHEQLRAPMEAMFNTTGLLYFAWFIPYIIAVAIIGIAYFKFMMRLPKHILKLFIIAGALYVGGAVGMEMLGGWHAEVHGEKTVTYALMYSFEEALEMSGAAVFLYALLSYITGEFKNFKLKFKSKKKKKAEA</sequence>
<dbReference type="RefSeq" id="WP_386061374.1">
    <property type="nucleotide sequence ID" value="NZ_JBHLTQ010000003.1"/>
</dbReference>
<gene>
    <name evidence="2" type="ORF">ACFFGA_06445</name>
</gene>